<accession>A0ABQ2JZ58</accession>
<evidence type="ECO:0000256" key="2">
    <source>
        <dbReference type="ARBA" id="ARBA00009347"/>
    </source>
</evidence>
<dbReference type="InterPro" id="IPR006091">
    <property type="entry name" value="Acyl-CoA_Oxase/DH_mid-dom"/>
</dbReference>
<comment type="caution">
    <text evidence="10">The sequence shown here is derived from an EMBL/GenBank/DDBJ whole genome shotgun (WGS) entry which is preliminary data.</text>
</comment>
<keyword evidence="4 6" id="KW-0274">FAD</keyword>
<reference evidence="11" key="1">
    <citation type="journal article" date="2019" name="Int. J. Syst. Evol. Microbiol.">
        <title>The Global Catalogue of Microorganisms (GCM) 10K type strain sequencing project: providing services to taxonomists for standard genome sequencing and annotation.</title>
        <authorList>
            <consortium name="The Broad Institute Genomics Platform"/>
            <consortium name="The Broad Institute Genome Sequencing Center for Infectious Disease"/>
            <person name="Wu L."/>
            <person name="Ma J."/>
        </authorList>
    </citation>
    <scope>NUCLEOTIDE SEQUENCE [LARGE SCALE GENOMIC DNA]</scope>
    <source>
        <strain evidence="11">CGMCC 1.6784</strain>
    </source>
</reference>
<dbReference type="Pfam" id="PF02771">
    <property type="entry name" value="Acyl-CoA_dh_N"/>
    <property type="match status" value="1"/>
</dbReference>
<evidence type="ECO:0000259" key="7">
    <source>
        <dbReference type="Pfam" id="PF00441"/>
    </source>
</evidence>
<keyword evidence="5 6" id="KW-0560">Oxidoreductase</keyword>
<dbReference type="RefSeq" id="WP_188823505.1">
    <property type="nucleotide sequence ID" value="NZ_BMLK01000039.1"/>
</dbReference>
<evidence type="ECO:0000256" key="3">
    <source>
        <dbReference type="ARBA" id="ARBA00022630"/>
    </source>
</evidence>
<dbReference type="Pfam" id="PF00441">
    <property type="entry name" value="Acyl-CoA_dh_1"/>
    <property type="match status" value="1"/>
</dbReference>
<dbReference type="InterPro" id="IPR013786">
    <property type="entry name" value="AcylCoA_DH/ox_N"/>
</dbReference>
<evidence type="ECO:0000313" key="10">
    <source>
        <dbReference type="EMBL" id="GGN61745.1"/>
    </source>
</evidence>
<dbReference type="Gene3D" id="1.20.140.10">
    <property type="entry name" value="Butyryl-CoA Dehydrogenase, subunit A, domain 3"/>
    <property type="match status" value="1"/>
</dbReference>
<dbReference type="PANTHER" id="PTHR43292:SF3">
    <property type="entry name" value="ACYL-COA DEHYDROGENASE FADE29"/>
    <property type="match status" value="1"/>
</dbReference>
<dbReference type="Gene3D" id="2.40.110.10">
    <property type="entry name" value="Butyryl-CoA Dehydrogenase, subunit A, domain 2"/>
    <property type="match status" value="1"/>
</dbReference>
<comment type="cofactor">
    <cofactor evidence="1 6">
        <name>FAD</name>
        <dbReference type="ChEBI" id="CHEBI:57692"/>
    </cofactor>
</comment>
<dbReference type="Pfam" id="PF02770">
    <property type="entry name" value="Acyl-CoA_dh_M"/>
    <property type="match status" value="1"/>
</dbReference>
<evidence type="ECO:0000256" key="1">
    <source>
        <dbReference type="ARBA" id="ARBA00001974"/>
    </source>
</evidence>
<dbReference type="InterPro" id="IPR046373">
    <property type="entry name" value="Acyl-CoA_Oxase/DH_mid-dom_sf"/>
</dbReference>
<dbReference type="SUPFAM" id="SSF56645">
    <property type="entry name" value="Acyl-CoA dehydrogenase NM domain-like"/>
    <property type="match status" value="1"/>
</dbReference>
<dbReference type="EMBL" id="BMLK01000039">
    <property type="protein sequence ID" value="GGN61745.1"/>
    <property type="molecule type" value="Genomic_DNA"/>
</dbReference>
<gene>
    <name evidence="10" type="ORF">GCM10011349_44690</name>
</gene>
<evidence type="ECO:0000256" key="4">
    <source>
        <dbReference type="ARBA" id="ARBA00022827"/>
    </source>
</evidence>
<feature type="domain" description="Acyl-CoA oxidase/dehydrogenase middle" evidence="8">
    <location>
        <begin position="127"/>
        <end position="221"/>
    </location>
</feature>
<dbReference type="InterPro" id="IPR009075">
    <property type="entry name" value="AcylCo_DH/oxidase_C"/>
</dbReference>
<dbReference type="Proteomes" id="UP000605099">
    <property type="component" value="Unassembled WGS sequence"/>
</dbReference>
<protein>
    <submittedName>
        <fullName evidence="10">Acyl-CoA dehydrogenase</fullName>
    </submittedName>
</protein>
<feature type="domain" description="Acyl-CoA dehydrogenase/oxidase N-terminal" evidence="9">
    <location>
        <begin position="6"/>
        <end position="123"/>
    </location>
</feature>
<proteinExistence type="inferred from homology"/>
<dbReference type="InterPro" id="IPR036250">
    <property type="entry name" value="AcylCo_DH-like_C"/>
</dbReference>
<evidence type="ECO:0000256" key="6">
    <source>
        <dbReference type="RuleBase" id="RU362125"/>
    </source>
</evidence>
<dbReference type="InterPro" id="IPR052161">
    <property type="entry name" value="Mycobact_Acyl-CoA_DH"/>
</dbReference>
<name>A0ABQ2JZ58_9SPHN</name>
<evidence type="ECO:0000259" key="9">
    <source>
        <dbReference type="Pfam" id="PF02771"/>
    </source>
</evidence>
<evidence type="ECO:0000256" key="5">
    <source>
        <dbReference type="ARBA" id="ARBA00023002"/>
    </source>
</evidence>
<comment type="similarity">
    <text evidence="2 6">Belongs to the acyl-CoA dehydrogenase family.</text>
</comment>
<keyword evidence="11" id="KW-1185">Reference proteome</keyword>
<dbReference type="InterPro" id="IPR037069">
    <property type="entry name" value="AcylCoA_DH/ox_N_sf"/>
</dbReference>
<dbReference type="SUPFAM" id="SSF47203">
    <property type="entry name" value="Acyl-CoA dehydrogenase C-terminal domain-like"/>
    <property type="match status" value="1"/>
</dbReference>
<organism evidence="10 11">
    <name type="scientific">Novosphingobium indicum</name>
    <dbReference type="NCBI Taxonomy" id="462949"/>
    <lineage>
        <taxon>Bacteria</taxon>
        <taxon>Pseudomonadati</taxon>
        <taxon>Pseudomonadota</taxon>
        <taxon>Alphaproteobacteria</taxon>
        <taxon>Sphingomonadales</taxon>
        <taxon>Sphingomonadaceae</taxon>
        <taxon>Novosphingobium</taxon>
    </lineage>
</organism>
<keyword evidence="3 6" id="KW-0285">Flavoprotein</keyword>
<feature type="domain" description="Acyl-CoA dehydrogenase/oxidase C-terminal" evidence="7">
    <location>
        <begin position="233"/>
        <end position="397"/>
    </location>
</feature>
<dbReference type="PANTHER" id="PTHR43292">
    <property type="entry name" value="ACYL-COA DEHYDROGENASE"/>
    <property type="match status" value="1"/>
</dbReference>
<dbReference type="Gene3D" id="1.10.540.10">
    <property type="entry name" value="Acyl-CoA dehydrogenase/oxidase, N-terminal domain"/>
    <property type="match status" value="1"/>
</dbReference>
<evidence type="ECO:0000259" key="8">
    <source>
        <dbReference type="Pfam" id="PF02770"/>
    </source>
</evidence>
<sequence length="401" mass="44197">MNLDLTAEELAFRDRIRTFIEAALPEQIRNGAAVNVASAFEYDISHPWHEILRDAGMAAPGWPVEFGGTGWNDVEQYLWRMEHWRAGAPVISQLGMRLVAPTLLHFGTPEQKARFLPRILSGEDYWCQGFSEPGAGSDLAALSCAAVRDGDEYVVNGTKLWQTHAHFADWMILLVRTSSAGKPQQGITCLLVDMRSPGLSIKPIRTIGGDIEVNEVFLDDVRVPADQMIGAEGDGWSIAKHLLSVERASSGNAGGRLRSNMASLMRMLDRRENHVPDAFGERTLMAKIARRAIDVDIVEMLELQLLQSTLDDHAGGAGASVIKLRSSIVEQEINELSLEVVGPEVVRWNDHRPLHEVDAGQEELERLAIAPQYLNGRVRTIFGGATEVQLGIIEKALQASL</sequence>
<dbReference type="InterPro" id="IPR009100">
    <property type="entry name" value="AcylCoA_DH/oxidase_NM_dom_sf"/>
</dbReference>
<evidence type="ECO:0000313" key="11">
    <source>
        <dbReference type="Proteomes" id="UP000605099"/>
    </source>
</evidence>